<evidence type="ECO:0000259" key="9">
    <source>
        <dbReference type="PROSITE" id="PS50119"/>
    </source>
</evidence>
<dbReference type="InterPro" id="IPR027370">
    <property type="entry name" value="Znf-RING_euk"/>
</dbReference>
<dbReference type="KEGG" id="lak:106175545"/>
<keyword evidence="3" id="KW-0677">Repeat</keyword>
<evidence type="ECO:0000256" key="3">
    <source>
        <dbReference type="ARBA" id="ARBA00022737"/>
    </source>
</evidence>
<dbReference type="Pfam" id="PF01436">
    <property type="entry name" value="NHL"/>
    <property type="match status" value="1"/>
</dbReference>
<dbReference type="InterPro" id="IPR013083">
    <property type="entry name" value="Znf_RING/FYVE/PHD"/>
</dbReference>
<dbReference type="InterPro" id="IPR017907">
    <property type="entry name" value="Znf_RING_CS"/>
</dbReference>
<reference evidence="11" key="1">
    <citation type="submission" date="2025-08" db="UniProtKB">
        <authorList>
            <consortium name="RefSeq"/>
        </authorList>
    </citation>
    <scope>IDENTIFICATION</scope>
    <source>
        <tissue evidence="11">Gonads</tissue>
    </source>
</reference>
<keyword evidence="1" id="KW-0597">Phosphoprotein</keyword>
<dbReference type="Proteomes" id="UP000085678">
    <property type="component" value="Unplaced"/>
</dbReference>
<dbReference type="SUPFAM" id="SSF57845">
    <property type="entry name" value="B-box zinc-binding domain"/>
    <property type="match status" value="1"/>
</dbReference>
<feature type="domain" description="B box-type" evidence="9">
    <location>
        <begin position="92"/>
        <end position="139"/>
    </location>
</feature>
<feature type="repeat" description="NHL" evidence="7">
    <location>
        <begin position="573"/>
        <end position="609"/>
    </location>
</feature>
<dbReference type="Gene3D" id="2.120.10.30">
    <property type="entry name" value="TolB, C-terminal domain"/>
    <property type="match status" value="2"/>
</dbReference>
<keyword evidence="5" id="KW-0862">Zinc</keyword>
<feature type="repeat" description="NHL" evidence="7">
    <location>
        <begin position="472"/>
        <end position="515"/>
    </location>
</feature>
<dbReference type="CDD" id="cd19757">
    <property type="entry name" value="Bbox1"/>
    <property type="match status" value="1"/>
</dbReference>
<dbReference type="PANTHER" id="PTHR25462:SF296">
    <property type="entry name" value="MEIOTIC P26, ISOFORM F"/>
    <property type="match status" value="1"/>
</dbReference>
<evidence type="ECO:0000313" key="10">
    <source>
        <dbReference type="Proteomes" id="UP000085678"/>
    </source>
</evidence>
<feature type="domain" description="RING-type" evidence="8">
    <location>
        <begin position="17"/>
        <end position="61"/>
    </location>
</feature>
<dbReference type="SUPFAM" id="SSF101898">
    <property type="entry name" value="NHL repeat"/>
    <property type="match status" value="1"/>
</dbReference>
<evidence type="ECO:0000256" key="6">
    <source>
        <dbReference type="PROSITE-ProRule" id="PRU00024"/>
    </source>
</evidence>
<evidence type="ECO:0000256" key="4">
    <source>
        <dbReference type="ARBA" id="ARBA00022771"/>
    </source>
</evidence>
<evidence type="ECO:0000256" key="5">
    <source>
        <dbReference type="ARBA" id="ARBA00022833"/>
    </source>
</evidence>
<keyword evidence="10" id="KW-1185">Reference proteome</keyword>
<dbReference type="Pfam" id="PF13445">
    <property type="entry name" value="zf-RING_UBOX"/>
    <property type="match status" value="1"/>
</dbReference>
<dbReference type="AlphaFoldDB" id="A0A1S3JSI2"/>
<dbReference type="PANTHER" id="PTHR25462">
    <property type="entry name" value="BONUS, ISOFORM C-RELATED"/>
    <property type="match status" value="1"/>
</dbReference>
<dbReference type="InterPro" id="IPR000315">
    <property type="entry name" value="Znf_B-box"/>
</dbReference>
<dbReference type="SMART" id="SM00184">
    <property type="entry name" value="RING"/>
    <property type="match status" value="1"/>
</dbReference>
<dbReference type="OrthoDB" id="111250at2759"/>
<dbReference type="InterPro" id="IPR001841">
    <property type="entry name" value="Znf_RING"/>
</dbReference>
<name>A0A1S3JSI2_LINAN</name>
<dbReference type="InterPro" id="IPR047153">
    <property type="entry name" value="TRIM45/56/19-like"/>
</dbReference>
<evidence type="ECO:0000259" key="8">
    <source>
        <dbReference type="PROSITE" id="PS50089"/>
    </source>
</evidence>
<dbReference type="RefSeq" id="XP_013413061.1">
    <property type="nucleotide sequence ID" value="XM_013557607.1"/>
</dbReference>
<keyword evidence="2" id="KW-0479">Metal-binding</keyword>
<dbReference type="Gene3D" id="3.30.40.10">
    <property type="entry name" value="Zinc/RING finger domain, C3HC4 (zinc finger)"/>
    <property type="match status" value="1"/>
</dbReference>
<dbReference type="GeneID" id="106175545"/>
<dbReference type="PROSITE" id="PS51125">
    <property type="entry name" value="NHL"/>
    <property type="match status" value="2"/>
</dbReference>
<dbReference type="InParanoid" id="A0A1S3JSI2"/>
<evidence type="ECO:0000256" key="1">
    <source>
        <dbReference type="ARBA" id="ARBA00022553"/>
    </source>
</evidence>
<gene>
    <name evidence="11" type="primary">LOC106175545</name>
</gene>
<dbReference type="PROSITE" id="PS50119">
    <property type="entry name" value="ZF_BBOX"/>
    <property type="match status" value="2"/>
</dbReference>
<dbReference type="Pfam" id="PF00643">
    <property type="entry name" value="zf-B_box"/>
    <property type="match status" value="2"/>
</dbReference>
<dbReference type="GO" id="GO:0008270">
    <property type="term" value="F:zinc ion binding"/>
    <property type="evidence" value="ECO:0007669"/>
    <property type="project" value="UniProtKB-KW"/>
</dbReference>
<evidence type="ECO:0000256" key="7">
    <source>
        <dbReference type="PROSITE-ProRule" id="PRU00504"/>
    </source>
</evidence>
<dbReference type="PROSITE" id="PS00518">
    <property type="entry name" value="ZF_RING_1"/>
    <property type="match status" value="1"/>
</dbReference>
<accession>A0A1S3JSI2</accession>
<feature type="domain" description="B box-type" evidence="9">
    <location>
        <begin position="161"/>
        <end position="202"/>
    </location>
</feature>
<evidence type="ECO:0000256" key="2">
    <source>
        <dbReference type="ARBA" id="ARBA00022723"/>
    </source>
</evidence>
<sequence>MASAEFYDVSSDNFPTCHVCGNEFADPRVLPCYHTFCLGCIAQQVAADGTGEGRIKCPVCDHGTAVPAGGLEKLDRNFFLTKAKDLVLTRATEGETCGNCESQIAESYCQDCRYFFCRNCRDKQHNCMKILGGHRLTLVSELTRAHTHTGALSKQLKAFVDATLLCEKHEGEKLAFYCKDDDTVVCRECIVTKHKLHDCVDIAGESLAQKEMLEEVIKVLLQNVHTFENVEEALNKLQNDTEDNKSNVMSIMQQQVLETKRELDTTYDELTRKAEAHATAQIEILQSEKDRIHLQKVAIDSVCGFAKQLLQHGTDTEVMAHAKNIQVRMTEMKNLTPSPPTETTELIFIRGTLPVLGTLKEIQPAPQMSPCAPCEQVCSEATEQVKSAKWLQTACLVGRFTCKLSSLWNITCCRSGDVYLVSGLRGKLEATSSSGEALFHVHIPDPRGVTVLNNDRLVVTCKDGCRVYTTYGKLIHTFGQSDMSKPWGVTVDNHGNILVCDVGNTDKHICVYDSVKYSLMKKIRLLACRDPCYIAVLPANDVIVVSDCNEHCVYGVTPQGHVVFQYGHPGNQGSGDGELYHPYGLCTDNFGHIFIADQWNHRVVTLDSDGQFLRHVVSKPQVERPVAVAVDHRGHLLVAEYGGRVKIFSYVC</sequence>
<proteinExistence type="predicted"/>
<organism evidence="10 11">
    <name type="scientific">Lingula anatina</name>
    <name type="common">Brachiopod</name>
    <name type="synonym">Lingula unguis</name>
    <dbReference type="NCBI Taxonomy" id="7574"/>
    <lineage>
        <taxon>Eukaryota</taxon>
        <taxon>Metazoa</taxon>
        <taxon>Spiralia</taxon>
        <taxon>Lophotrochozoa</taxon>
        <taxon>Brachiopoda</taxon>
        <taxon>Linguliformea</taxon>
        <taxon>Lingulata</taxon>
        <taxon>Lingulida</taxon>
        <taxon>Linguloidea</taxon>
        <taxon>Lingulidae</taxon>
        <taxon>Lingula</taxon>
    </lineage>
</organism>
<dbReference type="SMART" id="SM00336">
    <property type="entry name" value="BBOX"/>
    <property type="match status" value="2"/>
</dbReference>
<protein>
    <submittedName>
        <fullName evidence="11">E3 ubiquitin-protein ligase TRIM71-like</fullName>
    </submittedName>
</protein>
<dbReference type="SUPFAM" id="SSF57850">
    <property type="entry name" value="RING/U-box"/>
    <property type="match status" value="1"/>
</dbReference>
<keyword evidence="4 6" id="KW-0863">Zinc-finger</keyword>
<dbReference type="STRING" id="7574.A0A1S3JSI2"/>
<evidence type="ECO:0000313" key="11">
    <source>
        <dbReference type="RefSeq" id="XP_013413061.1"/>
    </source>
</evidence>
<dbReference type="PROSITE" id="PS50089">
    <property type="entry name" value="ZF_RING_2"/>
    <property type="match status" value="1"/>
</dbReference>
<dbReference type="InterPro" id="IPR011042">
    <property type="entry name" value="6-blade_b-propeller_TolB-like"/>
</dbReference>
<dbReference type="InterPro" id="IPR001258">
    <property type="entry name" value="NHL_repeat"/>
</dbReference>
<dbReference type="Gene3D" id="3.30.160.60">
    <property type="entry name" value="Classic Zinc Finger"/>
    <property type="match status" value="1"/>
</dbReference>